<feature type="compositionally biased region" description="Basic residues" evidence="1">
    <location>
        <begin position="18"/>
        <end position="33"/>
    </location>
</feature>
<dbReference type="AlphaFoldDB" id="A0A6J4PCF7"/>
<proteinExistence type="predicted"/>
<protein>
    <submittedName>
        <fullName evidence="2">Iron-sulfur cluster insertion protein SCO2161</fullName>
    </submittedName>
</protein>
<evidence type="ECO:0000256" key="1">
    <source>
        <dbReference type="SAM" id="MobiDB-lite"/>
    </source>
</evidence>
<gene>
    <name evidence="2" type="ORF">AVDCRST_MAG66-1728</name>
</gene>
<dbReference type="EMBL" id="CADCUS010000259">
    <property type="protein sequence ID" value="CAA9406273.1"/>
    <property type="molecule type" value="Genomic_DNA"/>
</dbReference>
<feature type="compositionally biased region" description="Basic and acidic residues" evidence="1">
    <location>
        <begin position="34"/>
        <end position="46"/>
    </location>
</feature>
<feature type="compositionally biased region" description="Basic residues" evidence="1">
    <location>
        <begin position="47"/>
        <end position="62"/>
    </location>
</feature>
<feature type="region of interest" description="Disordered" evidence="1">
    <location>
        <begin position="1"/>
        <end position="76"/>
    </location>
</feature>
<accession>A0A6J4PCF7</accession>
<evidence type="ECO:0000313" key="2">
    <source>
        <dbReference type="EMBL" id="CAA9406273.1"/>
    </source>
</evidence>
<feature type="non-terminal residue" evidence="2">
    <location>
        <position position="76"/>
    </location>
</feature>
<organism evidence="2">
    <name type="scientific">uncultured Pseudonocardia sp</name>
    <dbReference type="NCBI Taxonomy" id="211455"/>
    <lineage>
        <taxon>Bacteria</taxon>
        <taxon>Bacillati</taxon>
        <taxon>Actinomycetota</taxon>
        <taxon>Actinomycetes</taxon>
        <taxon>Pseudonocardiales</taxon>
        <taxon>Pseudonocardiaceae</taxon>
        <taxon>Pseudonocardia</taxon>
        <taxon>environmental samples</taxon>
    </lineage>
</organism>
<feature type="non-terminal residue" evidence="2">
    <location>
        <position position="1"/>
    </location>
</feature>
<sequence length="76" mass="9284">ARPRSHHVRAPPAPDAVRRRRRRPRLRRGRGHRRQDEPPVPRGRLDRLRRHHREAGVHHRQPQRGQQLRLRRLLPL</sequence>
<name>A0A6J4PCF7_9PSEU</name>
<reference evidence="2" key="1">
    <citation type="submission" date="2020-02" db="EMBL/GenBank/DDBJ databases">
        <authorList>
            <person name="Meier V. D."/>
        </authorList>
    </citation>
    <scope>NUCLEOTIDE SEQUENCE</scope>
    <source>
        <strain evidence="2">AVDCRST_MAG66</strain>
    </source>
</reference>